<gene>
    <name evidence="5" type="ORF">RDWZM_007789</name>
</gene>
<dbReference type="SMART" id="SM00147">
    <property type="entry name" value="RasGEF"/>
    <property type="match status" value="1"/>
</dbReference>
<evidence type="ECO:0000256" key="2">
    <source>
        <dbReference type="PROSITE-ProRule" id="PRU00168"/>
    </source>
</evidence>
<protein>
    <recommendedName>
        <fullName evidence="4">Ras-GEF domain-containing protein</fullName>
    </recommendedName>
</protein>
<dbReference type="GO" id="GO:0007265">
    <property type="term" value="P:Ras protein signal transduction"/>
    <property type="evidence" value="ECO:0007669"/>
    <property type="project" value="TreeGrafter"/>
</dbReference>
<dbReference type="GO" id="GO:0005085">
    <property type="term" value="F:guanyl-nucleotide exchange factor activity"/>
    <property type="evidence" value="ECO:0007669"/>
    <property type="project" value="UniProtKB-KW"/>
</dbReference>
<dbReference type="Pfam" id="PF00617">
    <property type="entry name" value="RasGEF"/>
    <property type="match status" value="1"/>
</dbReference>
<evidence type="ECO:0000259" key="4">
    <source>
        <dbReference type="PROSITE" id="PS50009"/>
    </source>
</evidence>
<evidence type="ECO:0000256" key="3">
    <source>
        <dbReference type="SAM" id="MobiDB-lite"/>
    </source>
</evidence>
<evidence type="ECO:0000256" key="1">
    <source>
        <dbReference type="ARBA" id="ARBA00022658"/>
    </source>
</evidence>
<keyword evidence="6" id="KW-1185">Reference proteome</keyword>
<feature type="region of interest" description="Disordered" evidence="3">
    <location>
        <begin position="1"/>
        <end position="24"/>
    </location>
</feature>
<organism evidence="5 6">
    <name type="scientific">Blomia tropicalis</name>
    <name type="common">Mite</name>
    <dbReference type="NCBI Taxonomy" id="40697"/>
    <lineage>
        <taxon>Eukaryota</taxon>
        <taxon>Metazoa</taxon>
        <taxon>Ecdysozoa</taxon>
        <taxon>Arthropoda</taxon>
        <taxon>Chelicerata</taxon>
        <taxon>Arachnida</taxon>
        <taxon>Acari</taxon>
        <taxon>Acariformes</taxon>
        <taxon>Sarcoptiformes</taxon>
        <taxon>Astigmata</taxon>
        <taxon>Glycyphagoidea</taxon>
        <taxon>Echimyopodidae</taxon>
        <taxon>Blomia</taxon>
    </lineage>
</organism>
<evidence type="ECO:0000313" key="6">
    <source>
        <dbReference type="Proteomes" id="UP001142055"/>
    </source>
</evidence>
<proteinExistence type="predicted"/>
<comment type="caution">
    <text evidence="5">The sequence shown here is derived from an EMBL/GenBank/DDBJ whole genome shotgun (WGS) entry which is preliminary data.</text>
</comment>
<sequence length="758" mass="88196">MSKSIRFDLNTNNNRIQSNEDEKSPKIKNKNRFTLFKSSSSSESLSSDSLNNYNKKEIKQKEKLLNYLNTEKQFVKKKIEIDEDERILLDSLGNTVIDLDKYLKLPEAKAKDKLWRIPYYFRDSSLDDGEEDNGDKLRSINRFGEGIKDGCFVTLTLPAKSTPKNDDKKWRENIESKADEALEQFERAKWTRLNRIRRGSILQPRHVFLSPNPELGNCEKLLLLGHCLSIRDWTSELFLGISKESNALLDDNYKRDICHNTSLEDLNNMLFPDLKTSKSSTTESVPPCFGGQSDLQFRRQSFAGGELWSAKLEKDRKRQIYHQRLQMINPNVEIPPEREKSPLELIMAANMGLNMNQQMNQNDYLEFNYKSKEEARLFAHELTLIVRQHFVAINESEIVNFITHTGSHVLSSCPNIKAFFHLKTRITRLIATYILHHEQLDQRAEAILFFINVIRQLNELGNWNSINVITQSLQCPPIVRLKDTWRKITFNNAEEYCYFIQVSEDLASGQQLECYDSLDTFLAIFDDVADKIKERCGFKILQIHQHRLHSSWDNTREDDIMNWVNMKLAKQSRGLVVDEKSEIGENFDLDRKYEKRLLSGQQLTCVGGRTNRLPSCSKFWSITEFHKLNKKDKEQVKQEIVRTLVAFQKKAFYVFEERDEEIKDFLLNSKCDSMEACMLKSRTIEGDTKKDYAHKDVQTDSETSPSMGIICYRSRTNTNTSASVDPDESDDAIEQSLNETRIRTRRVMFAQDLDTDSE</sequence>
<dbReference type="GO" id="GO:0005886">
    <property type="term" value="C:plasma membrane"/>
    <property type="evidence" value="ECO:0007669"/>
    <property type="project" value="TreeGrafter"/>
</dbReference>
<dbReference type="InterPro" id="IPR008937">
    <property type="entry name" value="Ras-like_GEF"/>
</dbReference>
<dbReference type="InterPro" id="IPR023578">
    <property type="entry name" value="Ras_GEF_dom_sf"/>
</dbReference>
<dbReference type="InterPro" id="IPR036964">
    <property type="entry name" value="RASGEF_cat_dom_sf"/>
</dbReference>
<accession>A0A9Q0M367</accession>
<dbReference type="AlphaFoldDB" id="A0A9Q0M367"/>
<keyword evidence="1 2" id="KW-0344">Guanine-nucleotide releasing factor</keyword>
<dbReference type="EMBL" id="JAPWDV010000003">
    <property type="protein sequence ID" value="KAJ6216632.1"/>
    <property type="molecule type" value="Genomic_DNA"/>
</dbReference>
<feature type="domain" description="Ras-GEF" evidence="4">
    <location>
        <begin position="374"/>
        <end position="616"/>
    </location>
</feature>
<name>A0A9Q0M367_BLOTA</name>
<evidence type="ECO:0000313" key="5">
    <source>
        <dbReference type="EMBL" id="KAJ6216632.1"/>
    </source>
</evidence>
<dbReference type="SUPFAM" id="SSF48366">
    <property type="entry name" value="Ras GEF"/>
    <property type="match status" value="1"/>
</dbReference>
<dbReference type="Gene3D" id="1.10.840.10">
    <property type="entry name" value="Ras guanine-nucleotide exchange factors catalytic domain"/>
    <property type="match status" value="1"/>
</dbReference>
<dbReference type="PANTHER" id="PTHR23113">
    <property type="entry name" value="GUANINE NUCLEOTIDE EXCHANGE FACTOR"/>
    <property type="match status" value="1"/>
</dbReference>
<dbReference type="OMA" id="YVFEERD"/>
<feature type="compositionally biased region" description="Polar residues" evidence="3">
    <location>
        <begin position="1"/>
        <end position="17"/>
    </location>
</feature>
<reference evidence="5" key="1">
    <citation type="submission" date="2022-12" db="EMBL/GenBank/DDBJ databases">
        <title>Genome assemblies of Blomia tropicalis.</title>
        <authorList>
            <person name="Cui Y."/>
        </authorList>
    </citation>
    <scope>NUCLEOTIDE SEQUENCE</scope>
    <source>
        <tissue evidence="5">Adult mites</tissue>
    </source>
</reference>
<dbReference type="Proteomes" id="UP001142055">
    <property type="component" value="Chromosome 3"/>
</dbReference>
<dbReference type="InterPro" id="IPR001895">
    <property type="entry name" value="RASGEF_cat_dom"/>
</dbReference>
<dbReference type="PANTHER" id="PTHR23113:SF368">
    <property type="entry name" value="CELL DIVISION CONTROL PROTEIN 25"/>
    <property type="match status" value="1"/>
</dbReference>
<dbReference type="PROSITE" id="PS50009">
    <property type="entry name" value="RASGEF_CAT"/>
    <property type="match status" value="1"/>
</dbReference>